<name>A0ACC1T0M7_9APHY</name>
<dbReference type="EMBL" id="JANHOG010000920">
    <property type="protein sequence ID" value="KAJ3549836.1"/>
    <property type="molecule type" value="Genomic_DNA"/>
</dbReference>
<accession>A0ACC1T0M7</accession>
<keyword evidence="2" id="KW-1185">Reference proteome</keyword>
<organism evidence="1 2">
    <name type="scientific">Phlebia brevispora</name>
    <dbReference type="NCBI Taxonomy" id="194682"/>
    <lineage>
        <taxon>Eukaryota</taxon>
        <taxon>Fungi</taxon>
        <taxon>Dikarya</taxon>
        <taxon>Basidiomycota</taxon>
        <taxon>Agaricomycotina</taxon>
        <taxon>Agaricomycetes</taxon>
        <taxon>Polyporales</taxon>
        <taxon>Meruliaceae</taxon>
        <taxon>Phlebia</taxon>
    </lineage>
</organism>
<protein>
    <submittedName>
        <fullName evidence="1">Uncharacterized protein</fullName>
    </submittedName>
</protein>
<dbReference type="Proteomes" id="UP001148662">
    <property type="component" value="Unassembled WGS sequence"/>
</dbReference>
<reference evidence="1" key="1">
    <citation type="submission" date="2022-07" db="EMBL/GenBank/DDBJ databases">
        <title>Genome Sequence of Phlebia brevispora.</title>
        <authorList>
            <person name="Buettner E."/>
        </authorList>
    </citation>
    <scope>NUCLEOTIDE SEQUENCE</scope>
    <source>
        <strain evidence="1">MPL23</strain>
    </source>
</reference>
<sequence length="2071" mass="224142">MSSYAHTSALKSAVGPSCTSFVLDGLGIPSSTSAHVIQMALEDAKAPLGGAVLLSCYEAFTQEFKSLTADEAAASGIDLRSLSTPESLLHTPNSLPVLRYTRNNPLASVPRSTEHGEREVGILAFSTGMFAGVVIACAKSVPTFICDAVEVFRTVFWLGFRVQAFIAKATKSPALCELPVNSWSLVTFGSTRSDIQDAVDRCNADQDSQDGAKLYLTAVTYATCISVSGQPSALATFKAHYLPASTTSARFAPIHALYHSPDLKAVKEEIMHDLARRAIHFLTHASLKRSLRSTITGGLISRQSGEGYTLVEEVLDMTLLKPVNFDNVLNAICEDISPSASGMVQLVNIGPGNALWKGVSRALPDVHFDMVDWSSGSRTGAVVSDPASSMITPVTRQSRDPIAIVGMAVRFPGAQDANALWDLLEKGLNTVSEIPASRFNVSEYTSGAHGANRWLKTRFGNFLEDPATFDNVFFQISPREARSMDPQQRLLLEVSYHALENAGYVPRATTSFDPETFATYVGVATQDYVHNLRDEVDVYYSTGTLQAFLSGKISYAHGFSGPSVVVDTACSSSMVAIYQACRSLTNGDCNAALAGGVNVITSPDMYIGLDRGHFLSPTGQCKPWDASADGYCRSEGCGMFVLKRLSDAWLKTTTSSASFAINLFRKLLYSAGVKPEQIGVVEAHGTGTKAGDPTELESIRSVLAKNRSQENPLHLTSIKANIGHAEAASGAASLAKLLLMLRHRTIPATIFAEAAQPRHSQSRGRRYDDRHQNHVLDEERPPRTQPVAAHIPGVPFIVGISCKTEAALENQRNAYVTHIEQNVHDAAALGDFAYSATARRQLYKYRLVGHGTTKDELLASLRSAKITEVRQDPGKVVFVFSGQGGQYLGMGAELYRSSPLFRKTVDRCHELLVSWGLPGILEIINAQDMSPEDSVQAFQSAVFVLECALTTMWISWGIEPDAVVGHSLGEYAALVTAGVLTLEDGLKLVAMRANFMVQKCALDETGMLAVRLGDGEIREIVSADEKYSSISVACYNSGGDTVLAGDILQLEFLRDQLAKRGNKCILIDVPFGYHSRAMDPILGDIASIASKVRVSPPVLPIVSNVLGRAVLPGDASVFTPEYFARHCAQPVQFEQGIRDLVSGEGFGTVSAWIEIGPHPTTLPMLRSTPVTSRQSVYLPSLRRNKGEWCTLGTSLAALYFMPTEPNWREVFRAFVPNAQLVDLPAYPFEKTRYWVEFREHELPENASPSHASTMTRFTLAQTCVSASKAGSGSPETAIFETTLAKLAPLIEGHQVSGHALCPASVYIEAASAATQLTMEQLGRIESDAALVLSDIAFHKPLVYVSAVSQVLRVEITLSSPSVKHLGTFCIKSYTADPSELQTHCVGAFDLPAKSAIGNKISWSSVTIAQRKSAMLEGNLREPPETFSSRTTYDVIFPRVVTYSPAYKVLKSITLDPNGVDVYGSMRFRHEVPGTFVVHPVFTDALLHAAGFAINCRVGAGEGFICNHVGKVRLLPDLVRPDADYEIYCSIGFLSESIAVADAFAFQSDGASLRAVAHIKGMRFSKLRLDRLQTALSAAAPQDAPSREAQDNLPRPLVVRHSLRTNDRRGASSPGVEEVKQLIADVLGIPSNRLSEDANLEELGMDSLTSIELWHALCSGFDVAIPREVLVACRTVEDVIAAIVPGSPSTMDTEETHLVRSGSESTLNGSDSMSETASQTLSLFSIKQIIASVLGVPVQDLGEDEDLEELGMDSLASIEVRHALRAELNIVLRDDVFGTCRTISQFQNLVRKLASPSPDVRPSAHLATSVHDKIPHIACDNPVKLQDGNGSAPPLFLIHDGSGLAHQYGRLSPLGCPVWGIYNPKFATAERWEGGLLEMATHYADLVKPVLSGKQTCLIGGWSVGGVIAFEVARQLISSSVRVAGLVLIDSPPPQTKAPLSSDVLATLFAHKSPSPIARLARTQIEFATEALVEYTPYLSPAKHTIPQKAVMLRCREPFSVGPCRTESDLFLSRRGDDATFVAEWEALLGYRIPTLDIPGNHFEPFDWQHIHEVSGCLKEAISIILEDGLVL</sequence>
<gene>
    <name evidence="1" type="ORF">NM688_g5137</name>
</gene>
<comment type="caution">
    <text evidence="1">The sequence shown here is derived from an EMBL/GenBank/DDBJ whole genome shotgun (WGS) entry which is preliminary data.</text>
</comment>
<evidence type="ECO:0000313" key="1">
    <source>
        <dbReference type="EMBL" id="KAJ3549836.1"/>
    </source>
</evidence>
<evidence type="ECO:0000313" key="2">
    <source>
        <dbReference type="Proteomes" id="UP001148662"/>
    </source>
</evidence>
<proteinExistence type="predicted"/>